<reference evidence="1" key="1">
    <citation type="submission" date="2021-01" db="EMBL/GenBank/DDBJ databases">
        <authorList>
            <consortium name="Genoscope - CEA"/>
            <person name="William W."/>
        </authorList>
    </citation>
    <scope>NUCLEOTIDE SEQUENCE</scope>
</reference>
<proteinExistence type="predicted"/>
<gene>
    <name evidence="1" type="ORF">POCTA_138.1.T0100503</name>
</gene>
<protein>
    <submittedName>
        <fullName evidence="1">Uncharacterized protein</fullName>
    </submittedName>
</protein>
<keyword evidence="2" id="KW-1185">Reference proteome</keyword>
<name>A0A8S1SI73_PAROT</name>
<evidence type="ECO:0000313" key="2">
    <source>
        <dbReference type="Proteomes" id="UP000683925"/>
    </source>
</evidence>
<dbReference type="Proteomes" id="UP000683925">
    <property type="component" value="Unassembled WGS sequence"/>
</dbReference>
<dbReference type="EMBL" id="CAJJDP010000009">
    <property type="protein sequence ID" value="CAD8139588.1"/>
    <property type="molecule type" value="Genomic_DNA"/>
</dbReference>
<comment type="caution">
    <text evidence="1">The sequence shown here is derived from an EMBL/GenBank/DDBJ whole genome shotgun (WGS) entry which is preliminary data.</text>
</comment>
<organism evidence="1 2">
    <name type="scientific">Paramecium octaurelia</name>
    <dbReference type="NCBI Taxonomy" id="43137"/>
    <lineage>
        <taxon>Eukaryota</taxon>
        <taxon>Sar</taxon>
        <taxon>Alveolata</taxon>
        <taxon>Ciliophora</taxon>
        <taxon>Intramacronucleata</taxon>
        <taxon>Oligohymenophorea</taxon>
        <taxon>Peniculida</taxon>
        <taxon>Parameciidae</taxon>
        <taxon>Paramecium</taxon>
    </lineage>
</organism>
<accession>A0A8S1SI73</accession>
<evidence type="ECO:0000313" key="1">
    <source>
        <dbReference type="EMBL" id="CAD8139588.1"/>
    </source>
</evidence>
<dbReference type="AlphaFoldDB" id="A0A8S1SI73"/>
<sequence>MEIIFHPLFEKLLKDIKPIKIKIITQIFQFQFQITQKYIEKIIEFQQHFKSNIFQWEFWDKDKVGLSFHKLPFSQNEKMEQIIKQSCIYVSIRLTYMYRQLQRQIQKLKQYVKLQMEDLNLLRISIRNQFSVSQYEY</sequence>